<proteinExistence type="inferred from homology"/>
<evidence type="ECO:0000313" key="4">
    <source>
        <dbReference type="EMBL" id="HIU91289.1"/>
    </source>
</evidence>
<comment type="caution">
    <text evidence="4">The sequence shown here is derived from an EMBL/GenBank/DDBJ whole genome shotgun (WGS) entry which is preliminary data.</text>
</comment>
<evidence type="ECO:0000259" key="3">
    <source>
        <dbReference type="Pfam" id="PF12850"/>
    </source>
</evidence>
<dbReference type="Pfam" id="PF12850">
    <property type="entry name" value="Metallophos_2"/>
    <property type="match status" value="1"/>
</dbReference>
<reference evidence="4" key="1">
    <citation type="submission" date="2020-10" db="EMBL/GenBank/DDBJ databases">
        <authorList>
            <person name="Gilroy R."/>
        </authorList>
    </citation>
    <scope>NUCLEOTIDE SEQUENCE</scope>
    <source>
        <strain evidence="4">ChiHjej12B11-7776</strain>
    </source>
</reference>
<evidence type="ECO:0000256" key="1">
    <source>
        <dbReference type="ARBA" id="ARBA00008950"/>
    </source>
</evidence>
<dbReference type="PANTHER" id="PTHR11124">
    <property type="entry name" value="VACUOLAR SORTING PROTEIN VPS29"/>
    <property type="match status" value="1"/>
</dbReference>
<dbReference type="InterPro" id="IPR000979">
    <property type="entry name" value="Phosphodiesterase_MJ0936/Vps29"/>
</dbReference>
<comment type="cofactor">
    <cofactor evidence="2">
        <name>a divalent metal cation</name>
        <dbReference type="ChEBI" id="CHEBI:60240"/>
    </cofactor>
</comment>
<dbReference type="InterPro" id="IPR029052">
    <property type="entry name" value="Metallo-depent_PP-like"/>
</dbReference>
<organism evidence="4 5">
    <name type="scientific">Candidatus Fimimonas merdipullorum</name>
    <dbReference type="NCBI Taxonomy" id="2840822"/>
    <lineage>
        <taxon>Bacteria</taxon>
        <taxon>Pseudomonadati</taxon>
        <taxon>Myxococcota</taxon>
        <taxon>Myxococcia</taxon>
        <taxon>Myxococcales</taxon>
        <taxon>Cystobacterineae</taxon>
        <taxon>Myxococcaceae</taxon>
        <taxon>Myxococcaceae incertae sedis</taxon>
        <taxon>Candidatus Fimimonas</taxon>
    </lineage>
</organism>
<sequence length="178" mass="20175">MKIFVATDVHGSAYWAQKVKEKFLASQCDVMVLLGDVYNHGPRNPFPQDYAPMRTAEIFSTLKDRLLVVKGNCDSEVDEMISDFDFLPQEALFAFGRRLFFTHGHVYNKDNLPRLFKGDVLFYGHFHVNEIAEKDGVICVNVGSCALPKDGHNSYCIADEKGVTLFDMQDNVLAQKLF</sequence>
<dbReference type="InterPro" id="IPR024654">
    <property type="entry name" value="Calcineurin-like_PHP_lpxH"/>
</dbReference>
<evidence type="ECO:0000256" key="2">
    <source>
        <dbReference type="RuleBase" id="RU362039"/>
    </source>
</evidence>
<dbReference type="Gene3D" id="3.60.21.10">
    <property type="match status" value="1"/>
</dbReference>
<comment type="similarity">
    <text evidence="1 2">Belongs to the metallophosphoesterase superfamily. YfcE family.</text>
</comment>
<reference evidence="4" key="2">
    <citation type="journal article" date="2021" name="PeerJ">
        <title>Extensive microbial diversity within the chicken gut microbiome revealed by metagenomics and culture.</title>
        <authorList>
            <person name="Gilroy R."/>
            <person name="Ravi A."/>
            <person name="Getino M."/>
            <person name="Pursley I."/>
            <person name="Horton D.L."/>
            <person name="Alikhan N.F."/>
            <person name="Baker D."/>
            <person name="Gharbi K."/>
            <person name="Hall N."/>
            <person name="Watson M."/>
            <person name="Adriaenssens E.M."/>
            <person name="Foster-Nyarko E."/>
            <person name="Jarju S."/>
            <person name="Secka A."/>
            <person name="Antonio M."/>
            <person name="Oren A."/>
            <person name="Chaudhuri R.R."/>
            <person name="La Ragione R."/>
            <person name="Hildebrand F."/>
            <person name="Pallen M.J."/>
        </authorList>
    </citation>
    <scope>NUCLEOTIDE SEQUENCE</scope>
    <source>
        <strain evidence="4">ChiHjej12B11-7776</strain>
    </source>
</reference>
<gene>
    <name evidence="4" type="primary">yfcE</name>
    <name evidence="4" type="ORF">IAC72_04700</name>
</gene>
<keyword evidence="4" id="KW-0378">Hydrolase</keyword>
<dbReference type="Proteomes" id="UP000886852">
    <property type="component" value="Unassembled WGS sequence"/>
</dbReference>
<dbReference type="GO" id="GO:0046872">
    <property type="term" value="F:metal ion binding"/>
    <property type="evidence" value="ECO:0007669"/>
    <property type="project" value="UniProtKB-KW"/>
</dbReference>
<evidence type="ECO:0000313" key="5">
    <source>
        <dbReference type="Proteomes" id="UP000886852"/>
    </source>
</evidence>
<dbReference type="EMBL" id="DVOC01000081">
    <property type="protein sequence ID" value="HIU91289.1"/>
    <property type="molecule type" value="Genomic_DNA"/>
</dbReference>
<dbReference type="SUPFAM" id="SSF56300">
    <property type="entry name" value="Metallo-dependent phosphatases"/>
    <property type="match status" value="1"/>
</dbReference>
<keyword evidence="2" id="KW-0479">Metal-binding</keyword>
<dbReference type="NCBIfam" id="TIGR00040">
    <property type="entry name" value="yfcE"/>
    <property type="match status" value="1"/>
</dbReference>
<name>A0A9D1MXI5_9BACT</name>
<dbReference type="AlphaFoldDB" id="A0A9D1MXI5"/>
<protein>
    <recommendedName>
        <fullName evidence="2">Phosphoesterase</fullName>
        <ecNumber evidence="2">3.1.4.-</ecNumber>
    </recommendedName>
</protein>
<dbReference type="EC" id="3.1.4.-" evidence="2"/>
<feature type="domain" description="Calcineurin-like phosphoesterase" evidence="3">
    <location>
        <begin position="1"/>
        <end position="160"/>
    </location>
</feature>
<dbReference type="NCBIfam" id="NF006988">
    <property type="entry name" value="PRK09453.1"/>
    <property type="match status" value="1"/>
</dbReference>
<accession>A0A9D1MXI5</accession>
<dbReference type="GO" id="GO:0016787">
    <property type="term" value="F:hydrolase activity"/>
    <property type="evidence" value="ECO:0007669"/>
    <property type="project" value="UniProtKB-UniRule"/>
</dbReference>